<evidence type="ECO:0000259" key="12">
    <source>
        <dbReference type="Pfam" id="PF22084"/>
    </source>
</evidence>
<evidence type="ECO:0000256" key="6">
    <source>
        <dbReference type="ARBA" id="ARBA00022807"/>
    </source>
</evidence>
<evidence type="ECO:0000256" key="9">
    <source>
        <dbReference type="ARBA" id="ARBA00073057"/>
    </source>
</evidence>
<comment type="similarity">
    <text evidence="2">Belongs to the peptidase C78 family.</text>
</comment>
<dbReference type="Pfam" id="PF22084">
    <property type="entry name" value="UfSP_MPN_N"/>
    <property type="match status" value="1"/>
</dbReference>
<dbReference type="STRING" id="6290.A0A0N4WD16"/>
<comment type="subunit">
    <text evidence="8">Interacts with odr-4.</text>
</comment>
<keyword evidence="3" id="KW-0645">Protease</keyword>
<dbReference type="OMA" id="NGFTDKP"/>
<proteinExistence type="inferred from homology"/>
<dbReference type="WBParaSite" id="HPLM_0000845001-mRNA-1">
    <property type="protein sequence ID" value="HPLM_0000845001-mRNA-1"/>
    <property type="gene ID" value="HPLM_0000845001"/>
</dbReference>
<evidence type="ECO:0000256" key="4">
    <source>
        <dbReference type="ARBA" id="ARBA00022786"/>
    </source>
</evidence>
<name>A0A0N4WD16_HAEPC</name>
<dbReference type="Proteomes" id="UP000268014">
    <property type="component" value="Unassembled WGS sequence"/>
</dbReference>
<evidence type="ECO:0000313" key="13">
    <source>
        <dbReference type="EMBL" id="VDO34873.1"/>
    </source>
</evidence>
<sequence length="556" mass="62461">MKQKWLINTDLVFQNYQNLRSWSSESSQIGGLVFGRPTRKEIVLVIFIPSETLTLSAVQFMLSCMSADVHLVGNVCVDGNEVTTVGDGFTLTTTKDILEAADATTFLTNNDLLRHSTVIPEGLSVRVQVGFSCALRSGVEAEDLQNGMEKFISRLDQLSFASVDRDILLRKDMNKEMTDKQRHIFDDLSRSALQYKDYVELSTYRCLALTSKDDSEDQKMVPIVRITRDGTEYKRFTANLTATVPVVFGDCPNTLYNCLLEGIRRRVYSMVYVMNNGLHCAKKNVAPTISQVFLPAGWSSFLHIQCPLGDGVEQQSFRVELHKLFNLPLNVPCLRPAQAVTFAPSKLLRSPHLYISNYKQRGVVSVVKGDYHYHHYMQDGIDDAGWGCAYRSLQSIWSWFILNGFTNKSVPTHVEIQRCLVDIGDKEERFVGSRQWIGSTEIGFALDHLLGIESRFIVTNSGAEVAERARELALHFQTVGTPVMIGGGQLAHTILGVDFDENSGDCAFLVLDPHYTGSEDLKVVLSKGWCGWKPPTFWNPEFFYNIVLPQPPKNTL</sequence>
<keyword evidence="4" id="KW-0833">Ubl conjugation pathway</keyword>
<feature type="domain" description="UFSP1/2/DUB catalytic" evidence="11">
    <location>
        <begin position="363"/>
        <end position="547"/>
    </location>
</feature>
<evidence type="ECO:0000256" key="3">
    <source>
        <dbReference type="ARBA" id="ARBA00022670"/>
    </source>
</evidence>
<dbReference type="InterPro" id="IPR054308">
    <property type="entry name" value="UFSP_MPN"/>
</dbReference>
<dbReference type="PANTHER" id="PTHR48153">
    <property type="entry name" value="UFM1-SPECIFIC PROTEASE 2"/>
    <property type="match status" value="1"/>
</dbReference>
<evidence type="ECO:0000256" key="10">
    <source>
        <dbReference type="ARBA" id="ARBA00076114"/>
    </source>
</evidence>
<dbReference type="InterPro" id="IPR038765">
    <property type="entry name" value="Papain-like_cys_pep_sf"/>
</dbReference>
<dbReference type="EMBL" id="UZAF01016862">
    <property type="protein sequence ID" value="VDO34873.1"/>
    <property type="molecule type" value="Genomic_DNA"/>
</dbReference>
<evidence type="ECO:0000313" key="14">
    <source>
        <dbReference type="Proteomes" id="UP000268014"/>
    </source>
</evidence>
<feature type="domain" description="UFSP N-terminal MPN" evidence="12">
    <location>
        <begin position="30"/>
        <end position="112"/>
    </location>
</feature>
<evidence type="ECO:0000259" key="11">
    <source>
        <dbReference type="Pfam" id="PF07910"/>
    </source>
</evidence>
<keyword evidence="6" id="KW-0788">Thiol protease</keyword>
<dbReference type="FunFam" id="3.90.70.130:FF:000001">
    <property type="entry name" value="Probable Ufm1-specific protease 2"/>
    <property type="match status" value="1"/>
</dbReference>
<dbReference type="AlphaFoldDB" id="A0A0N4WD16"/>
<evidence type="ECO:0000256" key="2">
    <source>
        <dbReference type="ARBA" id="ARBA00008552"/>
    </source>
</evidence>
<dbReference type="Pfam" id="PF07910">
    <property type="entry name" value="Peptidase_C78"/>
    <property type="match status" value="1"/>
</dbReference>
<dbReference type="OrthoDB" id="417506at2759"/>
<dbReference type="InterPro" id="IPR012462">
    <property type="entry name" value="UFSP1/2_DUB_cat"/>
</dbReference>
<dbReference type="Gene3D" id="3.90.70.130">
    <property type="match status" value="1"/>
</dbReference>
<evidence type="ECO:0000313" key="15">
    <source>
        <dbReference type="WBParaSite" id="HPLM_0000845001-mRNA-1"/>
    </source>
</evidence>
<dbReference type="GO" id="GO:0005634">
    <property type="term" value="C:nucleus"/>
    <property type="evidence" value="ECO:0007669"/>
    <property type="project" value="TreeGrafter"/>
</dbReference>
<dbReference type="GO" id="GO:0006508">
    <property type="term" value="P:proteolysis"/>
    <property type="evidence" value="ECO:0007669"/>
    <property type="project" value="UniProtKB-KW"/>
</dbReference>
<reference evidence="13 14" key="2">
    <citation type="submission" date="2018-11" db="EMBL/GenBank/DDBJ databases">
        <authorList>
            <consortium name="Pathogen Informatics"/>
        </authorList>
    </citation>
    <scope>NUCLEOTIDE SEQUENCE [LARGE SCALE GENOMIC DNA]</scope>
    <source>
        <strain evidence="13 14">MHpl1</strain>
    </source>
</reference>
<dbReference type="GO" id="GO:0071567">
    <property type="term" value="F:deUFMylase activity"/>
    <property type="evidence" value="ECO:0007669"/>
    <property type="project" value="TreeGrafter"/>
</dbReference>
<organism evidence="15">
    <name type="scientific">Haemonchus placei</name>
    <name type="common">Barber's pole worm</name>
    <dbReference type="NCBI Taxonomy" id="6290"/>
    <lineage>
        <taxon>Eukaryota</taxon>
        <taxon>Metazoa</taxon>
        <taxon>Ecdysozoa</taxon>
        <taxon>Nematoda</taxon>
        <taxon>Chromadorea</taxon>
        <taxon>Rhabditida</taxon>
        <taxon>Rhabditina</taxon>
        <taxon>Rhabditomorpha</taxon>
        <taxon>Strongyloidea</taxon>
        <taxon>Trichostrongylidae</taxon>
        <taxon>Haemonchus</taxon>
    </lineage>
</organism>
<gene>
    <name evidence="13" type="ORF">HPLM_LOCUS8442</name>
</gene>
<keyword evidence="14" id="KW-1185">Reference proteome</keyword>
<protein>
    <recommendedName>
        <fullName evidence="9">Ufm1-specific protease</fullName>
    </recommendedName>
    <alternativeName>
        <fullName evidence="10">Odorant response abnormal protein 8</fullName>
    </alternativeName>
</protein>
<evidence type="ECO:0000256" key="8">
    <source>
        <dbReference type="ARBA" id="ARBA00064300"/>
    </source>
</evidence>
<dbReference type="GO" id="GO:0005789">
    <property type="term" value="C:endoplasmic reticulum membrane"/>
    <property type="evidence" value="ECO:0007669"/>
    <property type="project" value="UniProtKB-SubCell"/>
</dbReference>
<reference evidence="15" key="1">
    <citation type="submission" date="2017-02" db="UniProtKB">
        <authorList>
            <consortium name="WormBaseParasite"/>
        </authorList>
    </citation>
    <scope>IDENTIFICATION</scope>
</reference>
<evidence type="ECO:0000256" key="1">
    <source>
        <dbReference type="ARBA" id="ARBA00004406"/>
    </source>
</evidence>
<accession>A0A0N4WD16</accession>
<comment type="subcellular location">
    <subcellularLocation>
        <location evidence="1">Endoplasmic reticulum membrane</location>
        <topology evidence="1">Peripheral membrane protein</topology>
    </subcellularLocation>
</comment>
<evidence type="ECO:0000256" key="7">
    <source>
        <dbReference type="ARBA" id="ARBA00056938"/>
    </source>
</evidence>
<dbReference type="PANTHER" id="PTHR48153:SF2">
    <property type="entry name" value="UFM1-SPECIFIC PROTEASE 2"/>
    <property type="match status" value="1"/>
</dbReference>
<keyword evidence="5" id="KW-0378">Hydrolase</keyword>
<dbReference type="SUPFAM" id="SSF54001">
    <property type="entry name" value="Cysteine proteinases"/>
    <property type="match status" value="1"/>
</dbReference>
<comment type="function">
    <text evidence="7">Thiol protease which recognizes and hydrolyzes the peptide bond at the C-terminal Gly of ufm-1, a ubiquitin-like modifier protein bound to a number of target proteins. Required, with oct-4, for the localization of a subset of 7 transmembrane domain odorant receptors, including odr-10, to the cilia of olfactory neurons AWA and AWC. Operates in aggregation behavior, and responses to oxygen levels.</text>
</comment>
<evidence type="ECO:0000256" key="5">
    <source>
        <dbReference type="ARBA" id="ARBA00022801"/>
    </source>
</evidence>